<keyword evidence="8" id="KW-0418">Kinase</keyword>
<evidence type="ECO:0000256" key="3">
    <source>
        <dbReference type="ARBA" id="ARBA00010886"/>
    </source>
</evidence>
<name>A0ABP3S761_9ACTN</name>
<dbReference type="SUPFAM" id="SSF56784">
    <property type="entry name" value="HAD-like"/>
    <property type="match status" value="1"/>
</dbReference>
<dbReference type="SUPFAM" id="SSF56112">
    <property type="entry name" value="Protein kinase-like (PK-like)"/>
    <property type="match status" value="1"/>
</dbReference>
<evidence type="ECO:0000256" key="9">
    <source>
        <dbReference type="ARBA" id="ARBA00022840"/>
    </source>
</evidence>
<dbReference type="RefSeq" id="WP_344079957.1">
    <property type="nucleotide sequence ID" value="NZ_BAAACA010000057.1"/>
</dbReference>
<dbReference type="PROSITE" id="PS50011">
    <property type="entry name" value="PROTEIN_KINASE_DOM"/>
    <property type="match status" value="1"/>
</dbReference>
<dbReference type="Proteomes" id="UP001500668">
    <property type="component" value="Unassembled WGS sequence"/>
</dbReference>
<evidence type="ECO:0000313" key="14">
    <source>
        <dbReference type="Proteomes" id="UP001500668"/>
    </source>
</evidence>
<dbReference type="InterPro" id="IPR011009">
    <property type="entry name" value="Kinase-like_dom_sf"/>
</dbReference>
<dbReference type="InterPro" id="IPR005158">
    <property type="entry name" value="BTAD"/>
</dbReference>
<dbReference type="Gene3D" id="1.10.510.10">
    <property type="entry name" value="Transferase(Phosphotransferase) domain 1"/>
    <property type="match status" value="1"/>
</dbReference>
<feature type="compositionally biased region" description="Basic and acidic residues" evidence="11">
    <location>
        <begin position="88"/>
        <end position="100"/>
    </location>
</feature>
<evidence type="ECO:0000256" key="4">
    <source>
        <dbReference type="ARBA" id="ARBA00012513"/>
    </source>
</evidence>
<keyword evidence="6" id="KW-0808">Transferase</keyword>
<dbReference type="Pfam" id="PF03704">
    <property type="entry name" value="BTAD"/>
    <property type="match status" value="1"/>
</dbReference>
<keyword evidence="10" id="KW-0963">Cytoplasm</keyword>
<evidence type="ECO:0000313" key="13">
    <source>
        <dbReference type="EMBL" id="GAA0624937.1"/>
    </source>
</evidence>
<reference evidence="14" key="1">
    <citation type="journal article" date="2019" name="Int. J. Syst. Evol. Microbiol.">
        <title>The Global Catalogue of Microorganisms (GCM) 10K type strain sequencing project: providing services to taxonomists for standard genome sequencing and annotation.</title>
        <authorList>
            <consortium name="The Broad Institute Genomics Platform"/>
            <consortium name="The Broad Institute Genome Sequencing Center for Infectious Disease"/>
            <person name="Wu L."/>
            <person name="Ma J."/>
        </authorList>
    </citation>
    <scope>NUCLEOTIDE SEQUENCE [LARGE SCALE GENOMIC DNA]</scope>
    <source>
        <strain evidence="14">JCM 5067</strain>
    </source>
</reference>
<dbReference type="Pfam" id="PF07714">
    <property type="entry name" value="PK_Tyr_Ser-Thr"/>
    <property type="match status" value="1"/>
</dbReference>
<dbReference type="InterPro" id="IPR023214">
    <property type="entry name" value="HAD_sf"/>
</dbReference>
<comment type="subcellular location">
    <subcellularLocation>
        <location evidence="1">Cytoplasm</location>
        <location evidence="1">Cytoskeleton</location>
        <location evidence="1">Microtubule organizing center</location>
        <location evidence="1">Centrosome</location>
    </subcellularLocation>
    <subcellularLocation>
        <location evidence="2">Cytoplasm</location>
        <location evidence="2">Cytoskeleton</location>
        <location evidence="2">Spindle pole</location>
    </subcellularLocation>
</comment>
<keyword evidence="5" id="KW-0723">Serine/threonine-protein kinase</keyword>
<dbReference type="InterPro" id="IPR047738">
    <property type="entry name" value="SAV_2336-like_N"/>
</dbReference>
<evidence type="ECO:0000256" key="11">
    <source>
        <dbReference type="SAM" id="MobiDB-lite"/>
    </source>
</evidence>
<accession>A0ABP3S761</accession>
<dbReference type="CDD" id="cd01427">
    <property type="entry name" value="HAD_like"/>
    <property type="match status" value="1"/>
</dbReference>
<evidence type="ECO:0000256" key="10">
    <source>
        <dbReference type="ARBA" id="ARBA00023212"/>
    </source>
</evidence>
<dbReference type="InterPro" id="IPR036412">
    <property type="entry name" value="HAD-like_sf"/>
</dbReference>
<sequence length="1304" mass="139393">MSSDPAREPARDSARERLYADRLRRVLAAAGGCAPTGRELAEALWLARHMRPDPEVRSGADARLPLPPLPERPPQDPEPGEPADEAPAAERPEVVPERVPLRTPPPDRPAPAPERGGEHAPLLAPAPAMLAHPLALQRAVRPLKRRVPSAHQREFDETATAHRGALAGARPQWWFPVLRPRPERWLHLRIVFDAGPTMAMWRPLLRDLHRALAQTGAFRTVEVLPLAADGGLPARPAAGRTAVLVLSDCMGPQWRDGPPGRRWYRTLRGWARALPVAVIQPLPERLWQYTAFAPSAGLLSTPGPGAAGTSLTFLPYEGDAATAVPGGIPVPVMEPAARWLGNWAELVGARGGTQVPGAAAVLAPRPPAGDTAAPAPGLPADELVLRFRSVASPAAFRLAAHLAVGCAHLPVMRLVHSAVEAHPQPQHLAEVVLSGMLTAVPGPPGAYDFRPGVREVLLGTLPRTAHVRTSGLLSRVNARIEALAGAVPGEFRALVAARGGPVGAVPGDPFALVSRESVRLLRGPEEVAGGRLLEGRYELRERIGRRPPGEVWRAVDRPTGRPVAITLYRFPADRGPAPTPGFLAEARRVAAVHHPQLLLNFDAFADEGAWYLVTEWVEAPTLREAMAGYPDGWPVQDIVRTAREILSGLGALHEEGIAHGSVRAENVQLSAERGALLCDPGVRHDPGPRPEDDLLEAGQLLFEMAVGTRLADHGSTPAAAALHEHRAPLSPAVRSAIAGLLDASLPVRRRAAAELLGPSADARRVYRLLGAPEAWVDGIPAPESDGPELRMLCALVLARGERVAGTELWEPEWLDIVHAVAGRLMLMGHPVRSAADGTYRMTLKGADVDLLAAEQLLFQAETAESSGDRALALQRYETALGLWAGEPLAGMRGDWAARHRGELAELLRMATERRDVLRSGVPHPMVVIEVLPTRALQPVPPSLLAAVETVFGVAPDRSEPYGSATHLLFRPDGTPVAVLKKAVDTLIHGLVEGMAPDELESVRLRVLVNPDSEYGRARYVLGIPPSPQDQRPAATLDVCVPDAVHRMLDAREAEEYERFEEAGHVVWFRRVTARVGHHATLRFPLPSAVDGLAFTVDATIAWSRNPALLEDVRRWLTNELGPLVREHGLARLDLAQVRVDARLSKPQSLGEGAADFLARATLLPALGPLRTLLAPVRTVLIDHDGTLSRPHAHEAIHALVDSGRRVVVVTGGAEEAVRRVLGDVAVDVRGRTQMGEDAILQAVRTVADALVVGRMPGAAAAAARLGVPYVGIADGAASAADLRAAGATLVTTSLSALGQVLADG</sequence>
<feature type="compositionally biased region" description="Pro residues" evidence="11">
    <location>
        <begin position="102"/>
        <end position="112"/>
    </location>
</feature>
<evidence type="ECO:0000256" key="5">
    <source>
        <dbReference type="ARBA" id="ARBA00022527"/>
    </source>
</evidence>
<dbReference type="SMART" id="SM00220">
    <property type="entry name" value="S_TKc"/>
    <property type="match status" value="1"/>
</dbReference>
<organism evidence="13 14">
    <name type="scientific">Streptomyces crystallinus</name>
    <dbReference type="NCBI Taxonomy" id="68191"/>
    <lineage>
        <taxon>Bacteria</taxon>
        <taxon>Bacillati</taxon>
        <taxon>Actinomycetota</taxon>
        <taxon>Actinomycetes</taxon>
        <taxon>Kitasatosporales</taxon>
        <taxon>Streptomycetaceae</taxon>
        <taxon>Streptomyces</taxon>
    </lineage>
</organism>
<dbReference type="Gene3D" id="3.40.50.1000">
    <property type="entry name" value="HAD superfamily/HAD-like"/>
    <property type="match status" value="1"/>
</dbReference>
<evidence type="ECO:0000256" key="1">
    <source>
        <dbReference type="ARBA" id="ARBA00004300"/>
    </source>
</evidence>
<keyword evidence="14" id="KW-1185">Reference proteome</keyword>
<evidence type="ECO:0000256" key="2">
    <source>
        <dbReference type="ARBA" id="ARBA00004647"/>
    </source>
</evidence>
<gene>
    <name evidence="13" type="ORF">GCM10010394_64570</name>
</gene>
<dbReference type="InterPro" id="IPR001245">
    <property type="entry name" value="Ser-Thr/Tyr_kinase_cat_dom"/>
</dbReference>
<dbReference type="PANTHER" id="PTHR43289">
    <property type="entry name" value="MITOGEN-ACTIVATED PROTEIN KINASE KINASE KINASE 20-RELATED"/>
    <property type="match status" value="1"/>
</dbReference>
<dbReference type="InterPro" id="IPR000719">
    <property type="entry name" value="Prot_kinase_dom"/>
</dbReference>
<comment type="similarity">
    <text evidence="3">Belongs to the protein kinase superfamily. NEK Ser/Thr protein kinase family. NIMA subfamily.</text>
</comment>
<evidence type="ECO:0000256" key="8">
    <source>
        <dbReference type="ARBA" id="ARBA00022777"/>
    </source>
</evidence>
<dbReference type="EMBL" id="BAAACA010000057">
    <property type="protein sequence ID" value="GAA0624937.1"/>
    <property type="molecule type" value="Genomic_DNA"/>
</dbReference>
<comment type="caution">
    <text evidence="13">The sequence shown here is derived from an EMBL/GenBank/DDBJ whole genome shotgun (WGS) entry which is preliminary data.</text>
</comment>
<keyword evidence="9" id="KW-0067">ATP-binding</keyword>
<feature type="region of interest" description="Disordered" evidence="11">
    <location>
        <begin position="52"/>
        <end position="121"/>
    </location>
</feature>
<dbReference type="NCBIfam" id="NF041121">
    <property type="entry name" value="SAV_2336_NTERM"/>
    <property type="match status" value="1"/>
</dbReference>
<dbReference type="Gene3D" id="3.30.200.20">
    <property type="entry name" value="Phosphorylase Kinase, domain 1"/>
    <property type="match status" value="1"/>
</dbReference>
<evidence type="ECO:0000259" key="12">
    <source>
        <dbReference type="PROSITE" id="PS50011"/>
    </source>
</evidence>
<feature type="domain" description="Protein kinase" evidence="12">
    <location>
        <begin position="537"/>
        <end position="926"/>
    </location>
</feature>
<evidence type="ECO:0000256" key="7">
    <source>
        <dbReference type="ARBA" id="ARBA00022741"/>
    </source>
</evidence>
<keyword evidence="10" id="KW-0206">Cytoskeleton</keyword>
<protein>
    <recommendedName>
        <fullName evidence="4">non-specific serine/threonine protein kinase</fullName>
        <ecNumber evidence="4">2.7.11.1</ecNumber>
    </recommendedName>
</protein>
<proteinExistence type="inferred from homology"/>
<evidence type="ECO:0000256" key="6">
    <source>
        <dbReference type="ARBA" id="ARBA00022679"/>
    </source>
</evidence>
<keyword evidence="7" id="KW-0547">Nucleotide-binding</keyword>
<dbReference type="EC" id="2.7.11.1" evidence="4"/>
<dbReference type="PANTHER" id="PTHR43289:SF6">
    <property type="entry name" value="SERINE_THREONINE-PROTEIN KINASE NEKL-3"/>
    <property type="match status" value="1"/>
</dbReference>